<dbReference type="SUPFAM" id="SSF52091">
    <property type="entry name" value="SpoIIaa-like"/>
    <property type="match status" value="1"/>
</dbReference>
<dbReference type="Gene3D" id="3.30.750.24">
    <property type="entry name" value="STAS domain"/>
    <property type="match status" value="1"/>
</dbReference>
<dbReference type="GO" id="GO:0019134">
    <property type="term" value="F:glucosamine-1-phosphate N-acetyltransferase activity"/>
    <property type="evidence" value="ECO:0007669"/>
    <property type="project" value="UniProtKB-EC"/>
</dbReference>
<dbReference type="AlphaFoldDB" id="A0A1Y5TJM2"/>
<feature type="region of interest" description="Disordered" evidence="7">
    <location>
        <begin position="434"/>
        <end position="465"/>
    </location>
</feature>
<dbReference type="SUPFAM" id="SSF53448">
    <property type="entry name" value="Nucleotide-diphospho-sugar transferases"/>
    <property type="match status" value="1"/>
</dbReference>
<gene>
    <name evidence="8" type="ORF">PSA7680_03271</name>
</gene>
<keyword evidence="4" id="KW-0012">Acyltransferase</keyword>
<reference evidence="8 9" key="1">
    <citation type="submission" date="2017-03" db="EMBL/GenBank/DDBJ databases">
        <authorList>
            <person name="Afonso C.L."/>
            <person name="Miller P.J."/>
            <person name="Scott M.A."/>
            <person name="Spackman E."/>
            <person name="Goraichik I."/>
            <person name="Dimitrov K.M."/>
            <person name="Suarez D.L."/>
            <person name="Swayne D.E."/>
        </authorList>
    </citation>
    <scope>NUCLEOTIDE SEQUENCE [LARGE SCALE GENOMIC DNA]</scope>
    <source>
        <strain evidence="8 9">CECT 7680</strain>
    </source>
</reference>
<proteinExistence type="predicted"/>
<sequence length="465" mass="48530">MFEVSEKNGGITVLALRGRRLPSPLYPALEALISRQIASHAAGIILDFSSLRRAEFSTFAALLEIYRAFDPRCRLAFCGLPPLPGFEESSHPITDWLPLYPDCKAALASPEFRPLRLADMQALVLAGARHPGPPSHNVPLSLLPVFGTSLLHGVLGALVSEGLVGITLDAGTNGAEIRDHARSAAISARGLTFYNNAHAPDEAGSALLALQRDLSLFDRETLVVFGHSHGLPPLADLIEAHRTSGADATFATASGLVPPAAPQDPEAQRPAFAGAAVFSSGALDGLACTPGRGLFSMLLPDMIRRGQTIRFAAFDEADGLVANSGVYFNVLRASLAKRLGTARSDGILIEPGAKVSRRARIEGPCFIGAGAEVAAGSHLAGPTIIEPGCTIGRGAEVSGSVLMSHLETARGGKLHNVIAAPAWKLPITPILPAGSRGEPPRLESAPAPAATQPTPMPAEPRLALP</sequence>
<dbReference type="Gene3D" id="3.90.550.10">
    <property type="entry name" value="Spore Coat Polysaccharide Biosynthesis Protein SpsA, Chain A"/>
    <property type="match status" value="1"/>
</dbReference>
<dbReference type="SUPFAM" id="SSF51161">
    <property type="entry name" value="Trimeric LpxA-like enzymes"/>
    <property type="match status" value="1"/>
</dbReference>
<keyword evidence="3" id="KW-0511">Multifunctional enzyme</keyword>
<organism evidence="8 9">
    <name type="scientific">Pseudoruegeria aquimaris</name>
    <dbReference type="NCBI Taxonomy" id="393663"/>
    <lineage>
        <taxon>Bacteria</taxon>
        <taxon>Pseudomonadati</taxon>
        <taxon>Pseudomonadota</taxon>
        <taxon>Alphaproteobacteria</taxon>
        <taxon>Rhodobacterales</taxon>
        <taxon>Roseobacteraceae</taxon>
        <taxon>Pseudoruegeria</taxon>
    </lineage>
</organism>
<dbReference type="GO" id="GO:0003977">
    <property type="term" value="F:UDP-N-acetylglucosamine diphosphorylase activity"/>
    <property type="evidence" value="ECO:0007669"/>
    <property type="project" value="UniProtKB-EC"/>
</dbReference>
<dbReference type="Gene3D" id="2.160.10.10">
    <property type="entry name" value="Hexapeptide repeat proteins"/>
    <property type="match status" value="1"/>
</dbReference>
<evidence type="ECO:0000256" key="3">
    <source>
        <dbReference type="ARBA" id="ARBA00023268"/>
    </source>
</evidence>
<keyword evidence="1 8" id="KW-0808">Transferase</keyword>
<evidence type="ECO:0000256" key="5">
    <source>
        <dbReference type="ARBA" id="ARBA00048247"/>
    </source>
</evidence>
<dbReference type="RefSeq" id="WP_085869761.1">
    <property type="nucleotide sequence ID" value="NZ_FWFQ01000031.1"/>
</dbReference>
<dbReference type="InterPro" id="IPR050065">
    <property type="entry name" value="GlmU-like"/>
</dbReference>
<evidence type="ECO:0000256" key="1">
    <source>
        <dbReference type="ARBA" id="ARBA00022679"/>
    </source>
</evidence>
<protein>
    <submittedName>
        <fullName evidence="8">Bacterial transferase hexapeptide (Six repeats)</fullName>
    </submittedName>
</protein>
<dbReference type="PANTHER" id="PTHR43584:SF8">
    <property type="entry name" value="N-ACETYLMURAMATE ALPHA-1-PHOSPHATE URIDYLYLTRANSFERASE"/>
    <property type="match status" value="1"/>
</dbReference>
<comment type="catalytic activity">
    <reaction evidence="5">
        <text>alpha-D-glucosamine 1-phosphate + acetyl-CoA = N-acetyl-alpha-D-glucosamine 1-phosphate + CoA + H(+)</text>
        <dbReference type="Rhea" id="RHEA:13725"/>
        <dbReference type="ChEBI" id="CHEBI:15378"/>
        <dbReference type="ChEBI" id="CHEBI:57287"/>
        <dbReference type="ChEBI" id="CHEBI:57288"/>
        <dbReference type="ChEBI" id="CHEBI:57776"/>
        <dbReference type="ChEBI" id="CHEBI:58516"/>
        <dbReference type="EC" id="2.3.1.157"/>
    </reaction>
</comment>
<keyword evidence="2" id="KW-0548">Nucleotidyltransferase</keyword>
<name>A0A1Y5TJM2_9RHOB</name>
<dbReference type="Proteomes" id="UP000193409">
    <property type="component" value="Unassembled WGS sequence"/>
</dbReference>
<dbReference type="PANTHER" id="PTHR43584">
    <property type="entry name" value="NUCLEOTIDYL TRANSFERASE"/>
    <property type="match status" value="1"/>
</dbReference>
<evidence type="ECO:0000313" key="8">
    <source>
        <dbReference type="EMBL" id="SLN61959.1"/>
    </source>
</evidence>
<dbReference type="InterPro" id="IPR029044">
    <property type="entry name" value="Nucleotide-diphossugar_trans"/>
</dbReference>
<evidence type="ECO:0000256" key="6">
    <source>
        <dbReference type="ARBA" id="ARBA00048493"/>
    </source>
</evidence>
<comment type="catalytic activity">
    <reaction evidence="6">
        <text>N-acetyl-alpha-D-glucosamine 1-phosphate + UTP + H(+) = UDP-N-acetyl-alpha-D-glucosamine + diphosphate</text>
        <dbReference type="Rhea" id="RHEA:13509"/>
        <dbReference type="ChEBI" id="CHEBI:15378"/>
        <dbReference type="ChEBI" id="CHEBI:33019"/>
        <dbReference type="ChEBI" id="CHEBI:46398"/>
        <dbReference type="ChEBI" id="CHEBI:57705"/>
        <dbReference type="ChEBI" id="CHEBI:57776"/>
        <dbReference type="EC" id="2.7.7.23"/>
    </reaction>
</comment>
<evidence type="ECO:0000256" key="4">
    <source>
        <dbReference type="ARBA" id="ARBA00023315"/>
    </source>
</evidence>
<evidence type="ECO:0000256" key="2">
    <source>
        <dbReference type="ARBA" id="ARBA00022695"/>
    </source>
</evidence>
<evidence type="ECO:0000256" key="7">
    <source>
        <dbReference type="SAM" id="MobiDB-lite"/>
    </source>
</evidence>
<evidence type="ECO:0000313" key="9">
    <source>
        <dbReference type="Proteomes" id="UP000193409"/>
    </source>
</evidence>
<dbReference type="EMBL" id="FWFQ01000031">
    <property type="protein sequence ID" value="SLN61959.1"/>
    <property type="molecule type" value="Genomic_DNA"/>
</dbReference>
<dbReference type="InterPro" id="IPR036513">
    <property type="entry name" value="STAS_dom_sf"/>
</dbReference>
<accession>A0A1Y5TJM2</accession>
<dbReference type="InterPro" id="IPR011004">
    <property type="entry name" value="Trimer_LpxA-like_sf"/>
</dbReference>
<dbReference type="OrthoDB" id="9801810at2"/>
<keyword evidence="9" id="KW-1185">Reference proteome</keyword>